<sequence length="111" mass="12254">LDLALDEDFPKRYRTVSQGRGASAGAKSHGEKRVTGDRDCDSEVVAARLKAKRACDPTAIWRTTGQPPVIVTIGRMMALRFVACSTTFRPVFLTAERSVYGLQFVQRLPDP</sequence>
<evidence type="ECO:0000313" key="2">
    <source>
        <dbReference type="EMBL" id="JAT24505.1"/>
    </source>
</evidence>
<proteinExistence type="predicted"/>
<name>A0A1B6LLA2_9HEMI</name>
<gene>
    <name evidence="2" type="ORF">g.314</name>
</gene>
<feature type="region of interest" description="Disordered" evidence="1">
    <location>
        <begin position="16"/>
        <end position="35"/>
    </location>
</feature>
<dbReference type="EMBL" id="GEBQ01015472">
    <property type="protein sequence ID" value="JAT24505.1"/>
    <property type="molecule type" value="Transcribed_RNA"/>
</dbReference>
<accession>A0A1B6LLA2</accession>
<reference evidence="2" key="1">
    <citation type="submission" date="2015-11" db="EMBL/GenBank/DDBJ databases">
        <title>De novo transcriptome assembly of four potential Pierce s Disease insect vectors from Arizona vineyards.</title>
        <authorList>
            <person name="Tassone E.E."/>
        </authorList>
    </citation>
    <scope>NUCLEOTIDE SEQUENCE</scope>
</reference>
<organism evidence="2">
    <name type="scientific">Graphocephala atropunctata</name>
    <dbReference type="NCBI Taxonomy" id="36148"/>
    <lineage>
        <taxon>Eukaryota</taxon>
        <taxon>Metazoa</taxon>
        <taxon>Ecdysozoa</taxon>
        <taxon>Arthropoda</taxon>
        <taxon>Hexapoda</taxon>
        <taxon>Insecta</taxon>
        <taxon>Pterygota</taxon>
        <taxon>Neoptera</taxon>
        <taxon>Paraneoptera</taxon>
        <taxon>Hemiptera</taxon>
        <taxon>Auchenorrhyncha</taxon>
        <taxon>Membracoidea</taxon>
        <taxon>Cicadellidae</taxon>
        <taxon>Cicadellinae</taxon>
        <taxon>Cicadellini</taxon>
        <taxon>Graphocephala</taxon>
    </lineage>
</organism>
<dbReference type="AlphaFoldDB" id="A0A1B6LLA2"/>
<evidence type="ECO:0000256" key="1">
    <source>
        <dbReference type="SAM" id="MobiDB-lite"/>
    </source>
</evidence>
<feature type="non-terminal residue" evidence="2">
    <location>
        <position position="1"/>
    </location>
</feature>
<protein>
    <submittedName>
        <fullName evidence="2">Uncharacterized protein</fullName>
    </submittedName>
</protein>